<evidence type="ECO:0000256" key="1">
    <source>
        <dbReference type="SAM" id="MobiDB-lite"/>
    </source>
</evidence>
<comment type="caution">
    <text evidence="2">The sequence shown here is derived from an EMBL/GenBank/DDBJ whole genome shotgun (WGS) entry which is preliminary data.</text>
</comment>
<name>A0A9Q0Y572_9SAUR</name>
<feature type="region of interest" description="Disordered" evidence="1">
    <location>
        <begin position="29"/>
        <end position="123"/>
    </location>
</feature>
<accession>A0A9Q0Y572</accession>
<reference evidence="2" key="1">
    <citation type="journal article" date="2023" name="DNA Res.">
        <title>Chromosome-level genome assembly of Phrynocephalus forsythii using third-generation DNA sequencing and Hi-C analysis.</title>
        <authorList>
            <person name="Qi Y."/>
            <person name="Zhao W."/>
            <person name="Zhao Y."/>
            <person name="Niu C."/>
            <person name="Cao S."/>
            <person name="Zhang Y."/>
        </authorList>
    </citation>
    <scope>NUCLEOTIDE SEQUENCE</scope>
    <source>
        <tissue evidence="2">Muscle</tissue>
    </source>
</reference>
<protein>
    <submittedName>
        <fullName evidence="2">Uncharacterized protein</fullName>
    </submittedName>
</protein>
<evidence type="ECO:0000313" key="3">
    <source>
        <dbReference type="Proteomes" id="UP001142489"/>
    </source>
</evidence>
<feature type="compositionally biased region" description="Polar residues" evidence="1">
    <location>
        <begin position="83"/>
        <end position="99"/>
    </location>
</feature>
<keyword evidence="3" id="KW-1185">Reference proteome</keyword>
<organism evidence="2 3">
    <name type="scientific">Phrynocephalus forsythii</name>
    <dbReference type="NCBI Taxonomy" id="171643"/>
    <lineage>
        <taxon>Eukaryota</taxon>
        <taxon>Metazoa</taxon>
        <taxon>Chordata</taxon>
        <taxon>Craniata</taxon>
        <taxon>Vertebrata</taxon>
        <taxon>Euteleostomi</taxon>
        <taxon>Lepidosauria</taxon>
        <taxon>Squamata</taxon>
        <taxon>Bifurcata</taxon>
        <taxon>Unidentata</taxon>
        <taxon>Episquamata</taxon>
        <taxon>Toxicofera</taxon>
        <taxon>Iguania</taxon>
        <taxon>Acrodonta</taxon>
        <taxon>Agamidae</taxon>
        <taxon>Agaminae</taxon>
        <taxon>Phrynocephalus</taxon>
    </lineage>
</organism>
<feature type="compositionally biased region" description="Basic and acidic residues" evidence="1">
    <location>
        <begin position="72"/>
        <end position="82"/>
    </location>
</feature>
<dbReference type="AlphaFoldDB" id="A0A9Q0Y572"/>
<sequence length="326" mass="35349">MGLTVGSGTPPHRRLVSGSDRYIRVISCSSDYDSGDDRRERSSPSTSRSPTPNRHRSNAHDSTHPRKAHASTAEHDRSHDTNHPTSSLTRGAHSHSPSSRPRCCTHQPADPSHRERPSLSPARRHRSLTLASMDRAPHCKWHPARLHTNGAVLILPQDGATNSDLSSPTLHLRIITQTSSSVPGHLSPLDDMTGSPNILPDPASLSMTPPTDVRLGPFLPQWTAITSDNLVLTIIHEGYAIEFDQWPPLGRVITTPPSHALCDEDGDSSPSRAHPNHLGGSIVAEAALVPNTEGHVNGLYSPATGTPICCHRMPVAFYIRIYSPCI</sequence>
<dbReference type="OrthoDB" id="2286148at2759"/>
<proteinExistence type="predicted"/>
<dbReference type="Proteomes" id="UP001142489">
    <property type="component" value="Unassembled WGS sequence"/>
</dbReference>
<dbReference type="EMBL" id="JAPFRF010000002">
    <property type="protein sequence ID" value="KAJ7342213.1"/>
    <property type="molecule type" value="Genomic_DNA"/>
</dbReference>
<gene>
    <name evidence="2" type="ORF">JRQ81_009675</name>
</gene>
<evidence type="ECO:0000313" key="2">
    <source>
        <dbReference type="EMBL" id="KAJ7342213.1"/>
    </source>
</evidence>
<feature type="compositionally biased region" description="Low complexity" evidence="1">
    <location>
        <begin position="43"/>
        <end position="52"/>
    </location>
</feature>